<comment type="caution">
    <text evidence="1">The sequence shown here is derived from an EMBL/GenBank/DDBJ whole genome shotgun (WGS) entry which is preliminary data.</text>
</comment>
<reference evidence="1" key="1">
    <citation type="submission" date="2021-06" db="EMBL/GenBank/DDBJ databases">
        <authorList>
            <person name="Kallberg Y."/>
            <person name="Tangrot J."/>
            <person name="Rosling A."/>
        </authorList>
    </citation>
    <scope>NUCLEOTIDE SEQUENCE</scope>
    <source>
        <strain evidence="1">CL356</strain>
    </source>
</reference>
<evidence type="ECO:0000313" key="2">
    <source>
        <dbReference type="Proteomes" id="UP000789525"/>
    </source>
</evidence>
<sequence>MGNRNVPGRGLKEGLRYEAQSLGNQGWNSRRGELRGKGGKGYWVPEGCEKKRIERFNGAWKPFYVELRNHLEAVKGYLDTRLRCDKCLVPSHLAKEERGLGSEWRKVASGAEAQHWRDSGIQIRDSRDNRITASLVVGSRGPGTKRQALNHATYTEDKTGESYSEHSQ</sequence>
<dbReference type="Proteomes" id="UP000789525">
    <property type="component" value="Unassembled WGS sequence"/>
</dbReference>
<evidence type="ECO:0000313" key="1">
    <source>
        <dbReference type="EMBL" id="CAG8599284.1"/>
    </source>
</evidence>
<keyword evidence="2" id="KW-1185">Reference proteome</keyword>
<protein>
    <submittedName>
        <fullName evidence="1">15554_t:CDS:1</fullName>
    </submittedName>
</protein>
<name>A0ACA9MQX1_9GLOM</name>
<accession>A0ACA9MQX1</accession>
<gene>
    <name evidence="1" type="ORF">ACOLOM_LOCUS6623</name>
</gene>
<proteinExistence type="predicted"/>
<dbReference type="EMBL" id="CAJVPT010013809">
    <property type="protein sequence ID" value="CAG8599284.1"/>
    <property type="molecule type" value="Genomic_DNA"/>
</dbReference>
<organism evidence="1 2">
    <name type="scientific">Acaulospora colombiana</name>
    <dbReference type="NCBI Taxonomy" id="27376"/>
    <lineage>
        <taxon>Eukaryota</taxon>
        <taxon>Fungi</taxon>
        <taxon>Fungi incertae sedis</taxon>
        <taxon>Mucoromycota</taxon>
        <taxon>Glomeromycotina</taxon>
        <taxon>Glomeromycetes</taxon>
        <taxon>Diversisporales</taxon>
        <taxon>Acaulosporaceae</taxon>
        <taxon>Acaulospora</taxon>
    </lineage>
</organism>